<evidence type="ECO:0000313" key="1">
    <source>
        <dbReference type="EMBL" id="AVL95135.1"/>
    </source>
</evidence>
<evidence type="ECO:0000313" key="2">
    <source>
        <dbReference type="Proteomes" id="UP000289600"/>
    </source>
</evidence>
<gene>
    <name evidence="1" type="ORF">mc_748</name>
</gene>
<dbReference type="EMBL" id="MG807320">
    <property type="protein sequence ID" value="AVL95135.1"/>
    <property type="molecule type" value="Genomic_DNA"/>
</dbReference>
<protein>
    <submittedName>
        <fullName evidence="1">Uncharacterized protein</fullName>
    </submittedName>
</protein>
<organism evidence="1 2">
    <name type="scientific">Moumouvirus australiensis</name>
    <dbReference type="NCBI Taxonomy" id="2109587"/>
    <lineage>
        <taxon>Viruses</taxon>
        <taxon>Varidnaviria</taxon>
        <taxon>Bamfordvirae</taxon>
        <taxon>Nucleocytoviricota</taxon>
        <taxon>Megaviricetes</taxon>
        <taxon>Imitervirales</taxon>
        <taxon>Mimiviridae</taxon>
        <taxon>Megamimivirinae</taxon>
        <taxon>Moumouvirus</taxon>
        <taxon>Moumouvirus australiense</taxon>
    </lineage>
</organism>
<keyword evidence="2" id="KW-1185">Reference proteome</keyword>
<reference evidence="2" key="1">
    <citation type="submission" date="2018-01" db="EMBL/GenBank/DDBJ databases">
        <title>Testimony of 'menage a trois' revealed by the proteome of Megavirus virophage.</title>
        <authorList>
            <person name="Jeudy S."/>
            <person name="Bertaux L."/>
            <person name="Alempic J.-M."/>
            <person name="Lartigue A."/>
            <person name="Legendre M."/>
            <person name="Philippe N."/>
            <person name="Beucher L."/>
            <person name="Biondi E."/>
            <person name="Juul S."/>
            <person name="Turner D."/>
            <person name="Coute Y."/>
            <person name="Claverie J.-M."/>
            <person name="Abergel C."/>
        </authorList>
    </citation>
    <scope>NUCLEOTIDE SEQUENCE [LARGE SCALE GENOMIC DNA]</scope>
</reference>
<accession>A0A2P1EMK5</accession>
<name>A0A2P1EMK5_9VIRU</name>
<proteinExistence type="predicted"/>
<dbReference type="Proteomes" id="UP000289600">
    <property type="component" value="Segment"/>
</dbReference>
<sequence length="98" mass="11753">MSDYEVCDMCGNIIPYDFINYIKIEGIDRNYEICETCYEFYHFDKPKNKYELETGDVHIYSDVIVPSKECINSVKKILNFRFDNLKSEIEKWNNLKTD</sequence>